<reference evidence="9" key="1">
    <citation type="submission" date="2017-07" db="EMBL/GenBank/DDBJ databases">
        <title>Taro Niue Genome Assembly and Annotation.</title>
        <authorList>
            <person name="Atibalentja N."/>
            <person name="Keating K."/>
            <person name="Fields C.J."/>
        </authorList>
    </citation>
    <scope>NUCLEOTIDE SEQUENCE</scope>
    <source>
        <strain evidence="9">Niue_2</strain>
        <tissue evidence="9">Leaf</tissue>
    </source>
</reference>
<keyword evidence="10" id="KW-1185">Reference proteome</keyword>
<dbReference type="SUPFAM" id="SSF55021">
    <property type="entry name" value="ACT-like"/>
    <property type="match status" value="1"/>
</dbReference>
<dbReference type="PANTHER" id="PTHR31945">
    <property type="entry name" value="TRANSCRIPTION FACTOR SCREAM2-RELATED"/>
    <property type="match status" value="1"/>
</dbReference>
<protein>
    <recommendedName>
        <fullName evidence="11">BHLH domain-containing protein</fullName>
    </recommendedName>
</protein>
<evidence type="ECO:0000256" key="6">
    <source>
        <dbReference type="SAM" id="MobiDB-lite"/>
    </source>
</evidence>
<sequence length="289" mass="31631">MDLLMGEEYACYWETKMFFQAEELERSLGLELDAAGTASFLSTDSTTSCSSASQSVALGSSPPDEGSSCASSTTSKSVIVERNRRKKLNDKLFALRSVVPSISKMDKMSIVRDAINYILELQEEEKKILEEMPAEMAGVAAESKTKGPVCDIDEHGCRINTATGRKKRRAARRGEAAGPSFEGMELQVSEMGMETSLVSMTCLKKFGTIARVCEVFDSLGFKILSANITTFSGRLRHNFLVQMDGLEAAQLKQKIELAIAELDAPYIGIPAHEVLERRRGLIHGSMLPA</sequence>
<dbReference type="GO" id="GO:0005634">
    <property type="term" value="C:nucleus"/>
    <property type="evidence" value="ECO:0007669"/>
    <property type="project" value="UniProtKB-SubCell"/>
</dbReference>
<keyword evidence="4" id="KW-0804">Transcription</keyword>
<name>A0A843UV14_COLES</name>
<dbReference type="InterPro" id="IPR051358">
    <property type="entry name" value="TF_AMS/ICE1/BHLH6-like"/>
</dbReference>
<proteinExistence type="inferred from homology"/>
<dbReference type="PROSITE" id="PS51671">
    <property type="entry name" value="ACT"/>
    <property type="match status" value="1"/>
</dbReference>
<dbReference type="EMBL" id="NMUH01000700">
    <property type="protein sequence ID" value="MQL83529.1"/>
    <property type="molecule type" value="Genomic_DNA"/>
</dbReference>
<dbReference type="AlphaFoldDB" id="A0A843UV14"/>
<keyword evidence="5" id="KW-0539">Nucleus</keyword>
<evidence type="ECO:0000259" key="8">
    <source>
        <dbReference type="PROSITE" id="PS51671"/>
    </source>
</evidence>
<dbReference type="InterPro" id="IPR036638">
    <property type="entry name" value="HLH_DNA-bd_sf"/>
</dbReference>
<feature type="domain" description="ACT" evidence="8">
    <location>
        <begin position="197"/>
        <end position="269"/>
    </location>
</feature>
<evidence type="ECO:0000313" key="10">
    <source>
        <dbReference type="Proteomes" id="UP000652761"/>
    </source>
</evidence>
<comment type="similarity">
    <text evidence="2">Belongs to the bHLH protein family.</text>
</comment>
<dbReference type="GO" id="GO:0003700">
    <property type="term" value="F:DNA-binding transcription factor activity"/>
    <property type="evidence" value="ECO:0007669"/>
    <property type="project" value="TreeGrafter"/>
</dbReference>
<keyword evidence="3" id="KW-0805">Transcription regulation</keyword>
<feature type="domain" description="BHLH" evidence="7">
    <location>
        <begin position="72"/>
        <end position="121"/>
    </location>
</feature>
<comment type="caution">
    <text evidence="9">The sequence shown here is derived from an EMBL/GenBank/DDBJ whole genome shotgun (WGS) entry which is preliminary data.</text>
</comment>
<evidence type="ECO:0000256" key="1">
    <source>
        <dbReference type="ARBA" id="ARBA00004123"/>
    </source>
</evidence>
<feature type="region of interest" description="Disordered" evidence="6">
    <location>
        <begin position="52"/>
        <end position="75"/>
    </location>
</feature>
<dbReference type="InterPro" id="IPR011598">
    <property type="entry name" value="bHLH_dom"/>
</dbReference>
<evidence type="ECO:0000256" key="2">
    <source>
        <dbReference type="ARBA" id="ARBA00005510"/>
    </source>
</evidence>
<evidence type="ECO:0008006" key="11">
    <source>
        <dbReference type="Google" id="ProtNLM"/>
    </source>
</evidence>
<dbReference type="Gene3D" id="4.10.280.10">
    <property type="entry name" value="Helix-loop-helix DNA-binding domain"/>
    <property type="match status" value="1"/>
</dbReference>
<evidence type="ECO:0000313" key="9">
    <source>
        <dbReference type="EMBL" id="MQL83529.1"/>
    </source>
</evidence>
<dbReference type="CDD" id="cd04873">
    <property type="entry name" value="ACT_UUR-ACR-like"/>
    <property type="match status" value="1"/>
</dbReference>
<dbReference type="GO" id="GO:0046983">
    <property type="term" value="F:protein dimerization activity"/>
    <property type="evidence" value="ECO:0007669"/>
    <property type="project" value="InterPro"/>
</dbReference>
<accession>A0A843UV14</accession>
<dbReference type="PROSITE" id="PS50888">
    <property type="entry name" value="BHLH"/>
    <property type="match status" value="1"/>
</dbReference>
<dbReference type="GO" id="GO:0043565">
    <property type="term" value="F:sequence-specific DNA binding"/>
    <property type="evidence" value="ECO:0007669"/>
    <property type="project" value="TreeGrafter"/>
</dbReference>
<organism evidence="9 10">
    <name type="scientific">Colocasia esculenta</name>
    <name type="common">Wild taro</name>
    <name type="synonym">Arum esculentum</name>
    <dbReference type="NCBI Taxonomy" id="4460"/>
    <lineage>
        <taxon>Eukaryota</taxon>
        <taxon>Viridiplantae</taxon>
        <taxon>Streptophyta</taxon>
        <taxon>Embryophyta</taxon>
        <taxon>Tracheophyta</taxon>
        <taxon>Spermatophyta</taxon>
        <taxon>Magnoliopsida</taxon>
        <taxon>Liliopsida</taxon>
        <taxon>Araceae</taxon>
        <taxon>Aroideae</taxon>
        <taxon>Colocasieae</taxon>
        <taxon>Colocasia</taxon>
    </lineage>
</organism>
<comment type="subcellular location">
    <subcellularLocation>
        <location evidence="1">Nucleus</location>
    </subcellularLocation>
</comment>
<evidence type="ECO:0000256" key="3">
    <source>
        <dbReference type="ARBA" id="ARBA00023015"/>
    </source>
</evidence>
<dbReference type="SUPFAM" id="SSF47459">
    <property type="entry name" value="HLH, helix-loop-helix DNA-binding domain"/>
    <property type="match status" value="1"/>
</dbReference>
<gene>
    <name evidence="9" type="ORF">Taro_016012</name>
</gene>
<dbReference type="PANTHER" id="PTHR31945:SF26">
    <property type="entry name" value="TRANSCRIPTION FACTOR BHLH35"/>
    <property type="match status" value="1"/>
</dbReference>
<evidence type="ECO:0000256" key="4">
    <source>
        <dbReference type="ARBA" id="ARBA00023163"/>
    </source>
</evidence>
<dbReference type="Pfam" id="PF00010">
    <property type="entry name" value="HLH"/>
    <property type="match status" value="1"/>
</dbReference>
<dbReference type="Pfam" id="PF22754">
    <property type="entry name" value="bHLH-TF_ACT-like_plant"/>
    <property type="match status" value="1"/>
</dbReference>
<dbReference type="SMART" id="SM00353">
    <property type="entry name" value="HLH"/>
    <property type="match status" value="1"/>
</dbReference>
<dbReference type="OrthoDB" id="623055at2759"/>
<dbReference type="InterPro" id="IPR045865">
    <property type="entry name" value="ACT-like_dom_sf"/>
</dbReference>
<dbReference type="InterPro" id="IPR002912">
    <property type="entry name" value="ACT_dom"/>
</dbReference>
<evidence type="ECO:0000259" key="7">
    <source>
        <dbReference type="PROSITE" id="PS50888"/>
    </source>
</evidence>
<dbReference type="Proteomes" id="UP000652761">
    <property type="component" value="Unassembled WGS sequence"/>
</dbReference>
<dbReference type="InterPro" id="IPR054502">
    <property type="entry name" value="bHLH-TF_ACT-like_plant"/>
</dbReference>
<evidence type="ECO:0000256" key="5">
    <source>
        <dbReference type="ARBA" id="ARBA00023242"/>
    </source>
</evidence>